<comment type="caution">
    <text evidence="1">The sequence shown here is derived from an EMBL/GenBank/DDBJ whole genome shotgun (WGS) entry which is preliminary data.</text>
</comment>
<evidence type="ECO:0000313" key="1">
    <source>
        <dbReference type="EMBL" id="ROZ80158.1"/>
    </source>
</evidence>
<evidence type="ECO:0008006" key="3">
    <source>
        <dbReference type="Google" id="ProtNLM"/>
    </source>
</evidence>
<protein>
    <recommendedName>
        <fullName evidence="3">HEPN domain-containing protein</fullName>
    </recommendedName>
</protein>
<proteinExistence type="predicted"/>
<sequence length="161" mass="17983">MIENTFKSFMASTLILRQAAEAAARAKIKDQNCSLVTIELNADYASIAFMAIPAWTAFAVEMGLKTLLTSTKFDQNPLGHDLAKLLRKLPSEIQGEIESKTLEGIESSENTNFAILLEENRLVFEEWRYFHEGKSTQSNIGFLQSLMLAIHNVNISNKVNA</sequence>
<keyword evidence="2" id="KW-1185">Reference proteome</keyword>
<dbReference type="Proteomes" id="UP000275199">
    <property type="component" value="Unassembled WGS sequence"/>
</dbReference>
<reference evidence="1 2" key="1">
    <citation type="submission" date="2018-11" db="EMBL/GenBank/DDBJ databases">
        <authorList>
            <person name="Jang G.I."/>
            <person name="Hwang C.Y."/>
        </authorList>
    </citation>
    <scope>NUCLEOTIDE SEQUENCE [LARGE SCALE GENOMIC DNA]</scope>
    <source>
        <strain evidence="1 2">SSM26</strain>
    </source>
</reference>
<accession>A0ABX9XEX5</accession>
<name>A0ABX9XEX5_9PSED</name>
<dbReference type="EMBL" id="RKKU01000056">
    <property type="protein sequence ID" value="ROZ80158.1"/>
    <property type="molecule type" value="Genomic_DNA"/>
</dbReference>
<dbReference type="RefSeq" id="WP_123891488.1">
    <property type="nucleotide sequence ID" value="NZ_RKKU01000056.1"/>
</dbReference>
<organism evidence="1 2">
    <name type="scientific">Pseudomonas neustonica</name>
    <dbReference type="NCBI Taxonomy" id="2487346"/>
    <lineage>
        <taxon>Bacteria</taxon>
        <taxon>Pseudomonadati</taxon>
        <taxon>Pseudomonadota</taxon>
        <taxon>Gammaproteobacteria</taxon>
        <taxon>Pseudomonadales</taxon>
        <taxon>Pseudomonadaceae</taxon>
        <taxon>Pseudomonas</taxon>
    </lineage>
</organism>
<gene>
    <name evidence="1" type="ORF">EF096_20090</name>
</gene>
<evidence type="ECO:0000313" key="2">
    <source>
        <dbReference type="Proteomes" id="UP000275199"/>
    </source>
</evidence>